<dbReference type="STRING" id="36166.T1GV90"/>
<evidence type="ECO:0000313" key="3">
    <source>
        <dbReference type="Proteomes" id="UP000015102"/>
    </source>
</evidence>
<evidence type="ECO:0000259" key="1">
    <source>
        <dbReference type="PROSITE" id="PS50853"/>
    </source>
</evidence>
<dbReference type="SUPFAM" id="SSF49265">
    <property type="entry name" value="Fibronectin type III"/>
    <property type="match status" value="1"/>
</dbReference>
<dbReference type="Proteomes" id="UP000015102">
    <property type="component" value="Unassembled WGS sequence"/>
</dbReference>
<keyword evidence="3" id="KW-1185">Reference proteome</keyword>
<dbReference type="Gene3D" id="2.60.40.10">
    <property type="entry name" value="Immunoglobulins"/>
    <property type="match status" value="1"/>
</dbReference>
<reference evidence="2" key="2">
    <citation type="submission" date="2015-06" db="UniProtKB">
        <authorList>
            <consortium name="EnsemblMetazoa"/>
        </authorList>
    </citation>
    <scope>IDENTIFICATION</scope>
</reference>
<dbReference type="AlphaFoldDB" id="T1GV90"/>
<sequence>MTSLTVKCIDGFNGGLPQSFMLEIKDLNSYQEIKSNITSPVPRFSVSSLTPGSVYTLAVYAFNSKGRSDPTILNAAMLRMPEKQLTSESGEYYFLL</sequence>
<organism evidence="2 3">
    <name type="scientific">Megaselia scalaris</name>
    <name type="common">Humpbacked fly</name>
    <name type="synonym">Phora scalaris</name>
    <dbReference type="NCBI Taxonomy" id="36166"/>
    <lineage>
        <taxon>Eukaryota</taxon>
        <taxon>Metazoa</taxon>
        <taxon>Ecdysozoa</taxon>
        <taxon>Arthropoda</taxon>
        <taxon>Hexapoda</taxon>
        <taxon>Insecta</taxon>
        <taxon>Pterygota</taxon>
        <taxon>Neoptera</taxon>
        <taxon>Endopterygota</taxon>
        <taxon>Diptera</taxon>
        <taxon>Brachycera</taxon>
        <taxon>Muscomorpha</taxon>
        <taxon>Platypezoidea</taxon>
        <taxon>Phoridae</taxon>
        <taxon>Megaseliini</taxon>
        <taxon>Megaselia</taxon>
    </lineage>
</organism>
<dbReference type="CDD" id="cd00063">
    <property type="entry name" value="FN3"/>
    <property type="match status" value="1"/>
</dbReference>
<dbReference type="PANTHER" id="PTHR23278">
    <property type="entry name" value="SIDESTEP PROTEIN"/>
    <property type="match status" value="1"/>
</dbReference>
<dbReference type="EMBL" id="CAQQ02391001">
    <property type="status" value="NOT_ANNOTATED_CDS"/>
    <property type="molecule type" value="Genomic_DNA"/>
</dbReference>
<dbReference type="InterPro" id="IPR036116">
    <property type="entry name" value="FN3_sf"/>
</dbReference>
<evidence type="ECO:0000313" key="2">
    <source>
        <dbReference type="EnsemblMetazoa" id="MESCA007679-PA"/>
    </source>
</evidence>
<reference evidence="3" key="1">
    <citation type="submission" date="2013-02" db="EMBL/GenBank/DDBJ databases">
        <authorList>
            <person name="Hughes D."/>
        </authorList>
    </citation>
    <scope>NUCLEOTIDE SEQUENCE</scope>
    <source>
        <strain>Durham</strain>
        <strain evidence="3">NC isolate 2 -- Noor lab</strain>
    </source>
</reference>
<dbReference type="InterPro" id="IPR013783">
    <property type="entry name" value="Ig-like_fold"/>
</dbReference>
<dbReference type="EnsemblMetazoa" id="MESCA007679-RA">
    <property type="protein sequence ID" value="MESCA007679-PA"/>
    <property type="gene ID" value="MESCA007679"/>
</dbReference>
<feature type="domain" description="Fibronectin type-III" evidence="1">
    <location>
        <begin position="1"/>
        <end position="83"/>
    </location>
</feature>
<proteinExistence type="predicted"/>
<dbReference type="PROSITE" id="PS50853">
    <property type="entry name" value="FN3"/>
    <property type="match status" value="1"/>
</dbReference>
<accession>T1GV90</accession>
<name>T1GV90_MEGSC</name>
<dbReference type="HOGENOM" id="CLU_2362095_0_0_1"/>
<protein>
    <recommendedName>
        <fullName evidence="1">Fibronectin type-III domain-containing protein</fullName>
    </recommendedName>
</protein>
<dbReference type="InterPro" id="IPR003961">
    <property type="entry name" value="FN3_dom"/>
</dbReference>
<dbReference type="PANTHER" id="PTHR23278:SF25">
    <property type="entry name" value="GH14967P"/>
    <property type="match status" value="1"/>
</dbReference>
<dbReference type="OMA" id="KPAFKVH"/>